<protein>
    <submittedName>
        <fullName evidence="4">Prepilin-type N-terminal cleavage/methylation domain-containing protein</fullName>
    </submittedName>
</protein>
<name>A0A9Q9E2H3_9LACO</name>
<feature type="transmembrane region" description="Helical" evidence="3">
    <location>
        <begin position="22"/>
        <end position="42"/>
    </location>
</feature>
<gene>
    <name evidence="4" type="ORF">M3M40_03115</name>
</gene>
<dbReference type="InterPro" id="IPR012902">
    <property type="entry name" value="N_methyl_site"/>
</dbReference>
<evidence type="ECO:0000313" key="5">
    <source>
        <dbReference type="Proteomes" id="UP001055911"/>
    </source>
</evidence>
<keyword evidence="2" id="KW-0178">Competence</keyword>
<organism evidence="4 5">
    <name type="scientific">Fructilactobacillus cliffordii</name>
    <dbReference type="NCBI Taxonomy" id="2940299"/>
    <lineage>
        <taxon>Bacteria</taxon>
        <taxon>Bacillati</taxon>
        <taxon>Bacillota</taxon>
        <taxon>Bacilli</taxon>
        <taxon>Lactobacillales</taxon>
        <taxon>Lactobacillaceae</taxon>
        <taxon>Fructilactobacillus</taxon>
    </lineage>
</organism>
<evidence type="ECO:0000256" key="3">
    <source>
        <dbReference type="SAM" id="Phobius"/>
    </source>
</evidence>
<reference evidence="4" key="1">
    <citation type="submission" date="2022-05" db="EMBL/GenBank/DDBJ databases">
        <authorList>
            <person name="Oliphant S.A."/>
            <person name="Watson-Haigh N.S."/>
            <person name="Sumby K.M."/>
            <person name="Gardner J.M."/>
            <person name="Jiranek V."/>
        </authorList>
    </citation>
    <scope>NUCLEOTIDE SEQUENCE</scope>
    <source>
        <strain evidence="4">KI4_B1</strain>
    </source>
</reference>
<sequence length="147" mass="17008">MSNTWTPKWKSSRSGFTLIETIISLGLISVGISLMLITVSLMRSDVKTQSHSLQFYRFVDVLESHHFNFKVDSCNTSSINLTSQMEQQHYYLVLAKQTLKLRTSQGGYMPLLMDVEKTDFKLQRQWLVIRVLMEGKWYEVHARLASG</sequence>
<dbReference type="GO" id="GO:0009986">
    <property type="term" value="C:cell surface"/>
    <property type="evidence" value="ECO:0007669"/>
    <property type="project" value="UniProtKB-SubCell"/>
</dbReference>
<dbReference type="NCBIfam" id="TIGR02532">
    <property type="entry name" value="IV_pilin_GFxxxE"/>
    <property type="match status" value="1"/>
</dbReference>
<dbReference type="InterPro" id="IPR016977">
    <property type="entry name" value="ComGF"/>
</dbReference>
<accession>A0A9Q9E2H3</accession>
<dbReference type="AlphaFoldDB" id="A0A9Q9E2H3"/>
<dbReference type="Proteomes" id="UP001055911">
    <property type="component" value="Chromosome"/>
</dbReference>
<dbReference type="EMBL" id="CP097119">
    <property type="protein sequence ID" value="USS89780.1"/>
    <property type="molecule type" value="Genomic_DNA"/>
</dbReference>
<evidence type="ECO:0000313" key="4">
    <source>
        <dbReference type="EMBL" id="USS89780.1"/>
    </source>
</evidence>
<keyword evidence="3" id="KW-0472">Membrane</keyword>
<proteinExistence type="predicted"/>
<comment type="subcellular location">
    <subcellularLocation>
        <location evidence="1">Cell surface</location>
    </subcellularLocation>
</comment>
<keyword evidence="5" id="KW-1185">Reference proteome</keyword>
<keyword evidence="3" id="KW-0812">Transmembrane</keyword>
<dbReference type="Pfam" id="PF07963">
    <property type="entry name" value="N_methyl"/>
    <property type="match status" value="1"/>
</dbReference>
<evidence type="ECO:0000256" key="1">
    <source>
        <dbReference type="ARBA" id="ARBA00004241"/>
    </source>
</evidence>
<dbReference type="Pfam" id="PF15980">
    <property type="entry name" value="ComGF"/>
    <property type="match status" value="1"/>
</dbReference>
<keyword evidence="3" id="KW-1133">Transmembrane helix</keyword>
<dbReference type="RefSeq" id="WP_252767327.1">
    <property type="nucleotide sequence ID" value="NZ_CP097117.1"/>
</dbReference>
<dbReference type="GO" id="GO:0030420">
    <property type="term" value="P:establishment of competence for transformation"/>
    <property type="evidence" value="ECO:0007669"/>
    <property type="project" value="UniProtKB-KW"/>
</dbReference>
<evidence type="ECO:0000256" key="2">
    <source>
        <dbReference type="ARBA" id="ARBA00023287"/>
    </source>
</evidence>